<dbReference type="RefSeq" id="WP_251494949.1">
    <property type="nucleotide sequence ID" value="NZ_CAJSLV010000072.1"/>
</dbReference>
<dbReference type="SUPFAM" id="SSF56176">
    <property type="entry name" value="FAD-binding/transporter-associated domain-like"/>
    <property type="match status" value="1"/>
</dbReference>
<evidence type="ECO:0000256" key="5">
    <source>
        <dbReference type="ARBA" id="ARBA00023002"/>
    </source>
</evidence>
<dbReference type="InterPro" id="IPR016166">
    <property type="entry name" value="FAD-bd_PCMH"/>
</dbReference>
<evidence type="ECO:0000259" key="6">
    <source>
        <dbReference type="PROSITE" id="PS51387"/>
    </source>
</evidence>
<dbReference type="EMBL" id="CAJSLV010000072">
    <property type="protein sequence ID" value="CAG6396484.1"/>
    <property type="molecule type" value="Genomic_DNA"/>
</dbReference>
<dbReference type="InterPro" id="IPR006094">
    <property type="entry name" value="Oxid_FAD_bind_N"/>
</dbReference>
<dbReference type="PROSITE" id="PS51387">
    <property type="entry name" value="FAD_PCMH"/>
    <property type="match status" value="1"/>
</dbReference>
<dbReference type="InterPro" id="IPR016167">
    <property type="entry name" value="FAD-bd_PCMH_sub1"/>
</dbReference>
<keyword evidence="5" id="KW-0560">Oxidoreductase</keyword>
<protein>
    <recommendedName>
        <fullName evidence="6">FAD-binding PCMH-type domain-containing protein</fullName>
    </recommendedName>
</protein>
<dbReference type="InterPro" id="IPR036318">
    <property type="entry name" value="FAD-bd_PCMH-like_sf"/>
</dbReference>
<name>A0A9W4DZ26_9ACTN</name>
<reference evidence="7" key="1">
    <citation type="submission" date="2021-05" db="EMBL/GenBank/DDBJ databases">
        <authorList>
            <person name="Arsene-Ploetze F."/>
        </authorList>
    </citation>
    <scope>NUCLEOTIDE SEQUENCE</scope>
    <source>
        <strain evidence="7">DSM 42138</strain>
    </source>
</reference>
<dbReference type="InterPro" id="IPR050416">
    <property type="entry name" value="FAD-linked_Oxidoreductase"/>
</dbReference>
<feature type="domain" description="FAD-binding PCMH-type" evidence="6">
    <location>
        <begin position="34"/>
        <end position="152"/>
    </location>
</feature>
<dbReference type="GO" id="GO:0016491">
    <property type="term" value="F:oxidoreductase activity"/>
    <property type="evidence" value="ECO:0007669"/>
    <property type="project" value="UniProtKB-KW"/>
</dbReference>
<evidence type="ECO:0000313" key="8">
    <source>
        <dbReference type="Proteomes" id="UP001152519"/>
    </source>
</evidence>
<dbReference type="AlphaFoldDB" id="A0A9W4DZ26"/>
<dbReference type="PANTHER" id="PTHR42973">
    <property type="entry name" value="BINDING OXIDOREDUCTASE, PUTATIVE (AFU_ORTHOLOGUE AFUA_1G17690)-RELATED"/>
    <property type="match status" value="1"/>
</dbReference>
<dbReference type="Gene3D" id="3.30.465.10">
    <property type="match status" value="1"/>
</dbReference>
<evidence type="ECO:0000256" key="2">
    <source>
        <dbReference type="ARBA" id="ARBA00005466"/>
    </source>
</evidence>
<dbReference type="GO" id="GO:0071949">
    <property type="term" value="F:FAD binding"/>
    <property type="evidence" value="ECO:0007669"/>
    <property type="project" value="InterPro"/>
</dbReference>
<comment type="caution">
    <text evidence="7">The sequence shown here is derived from an EMBL/GenBank/DDBJ whole genome shotgun (WGS) entry which is preliminary data.</text>
</comment>
<keyword evidence="8" id="KW-1185">Reference proteome</keyword>
<dbReference type="Proteomes" id="UP001152519">
    <property type="component" value="Unassembled WGS sequence"/>
</dbReference>
<comment type="similarity">
    <text evidence="2">Belongs to the oxygen-dependent FAD-linked oxidoreductase family.</text>
</comment>
<organism evidence="7 8">
    <name type="scientific">Actinacidiphila cocklensis</name>
    <dbReference type="NCBI Taxonomy" id="887465"/>
    <lineage>
        <taxon>Bacteria</taxon>
        <taxon>Bacillati</taxon>
        <taxon>Actinomycetota</taxon>
        <taxon>Actinomycetes</taxon>
        <taxon>Kitasatosporales</taxon>
        <taxon>Streptomycetaceae</taxon>
        <taxon>Actinacidiphila</taxon>
    </lineage>
</organism>
<comment type="cofactor">
    <cofactor evidence="1">
        <name>FAD</name>
        <dbReference type="ChEBI" id="CHEBI:57692"/>
    </cofactor>
</comment>
<dbReference type="Pfam" id="PF01565">
    <property type="entry name" value="FAD_binding_4"/>
    <property type="match status" value="1"/>
</dbReference>
<evidence type="ECO:0000256" key="3">
    <source>
        <dbReference type="ARBA" id="ARBA00022630"/>
    </source>
</evidence>
<keyword evidence="3" id="KW-0285">Flavoprotein</keyword>
<dbReference type="PANTHER" id="PTHR42973:SF39">
    <property type="entry name" value="FAD-BINDING PCMH-TYPE DOMAIN-CONTAINING PROTEIN"/>
    <property type="match status" value="1"/>
</dbReference>
<evidence type="ECO:0000256" key="4">
    <source>
        <dbReference type="ARBA" id="ARBA00022827"/>
    </source>
</evidence>
<evidence type="ECO:0000256" key="1">
    <source>
        <dbReference type="ARBA" id="ARBA00001974"/>
    </source>
</evidence>
<proteinExistence type="inferred from homology"/>
<dbReference type="InterPro" id="IPR016169">
    <property type="entry name" value="FAD-bd_PCMH_sub2"/>
</dbReference>
<sequence length="152" mass="15655">MNDLAELRRSVRARVLLPGDDGSDAARRPWNPAVTQDVPAVVEAADVADVAALLRHAAARGLRVPAQPSGHGATGDPDGAILLRTRRLGEVAVDPVARTARVGAGVRWGEVQQAAGAHGLTGLPGNSPVVSVTGYPLGGGLSWFSRAVHRAL</sequence>
<dbReference type="Gene3D" id="3.30.43.10">
    <property type="entry name" value="Uridine Diphospho-n-acetylenolpyruvylglucosamine Reductase, domain 2"/>
    <property type="match status" value="1"/>
</dbReference>
<evidence type="ECO:0000313" key="7">
    <source>
        <dbReference type="EMBL" id="CAG6396484.1"/>
    </source>
</evidence>
<gene>
    <name evidence="7" type="ORF">SCOCK_410061</name>
</gene>
<keyword evidence="4" id="KW-0274">FAD</keyword>
<accession>A0A9W4DZ26</accession>